<reference evidence="1" key="1">
    <citation type="submission" date="2022-11" db="EMBL/GenBank/DDBJ databases">
        <title>Chromosomal genome sequence assembly and mating type (MAT) locus characterization of the leprose asexual lichenized fungus Lepraria neglecta (Nyl.) Erichsen.</title>
        <authorList>
            <person name="Allen J.L."/>
            <person name="Pfeffer B."/>
        </authorList>
    </citation>
    <scope>NUCLEOTIDE SEQUENCE</scope>
    <source>
        <strain evidence="1">Allen 5258</strain>
    </source>
</reference>
<evidence type="ECO:0000313" key="2">
    <source>
        <dbReference type="Proteomes" id="UP001276659"/>
    </source>
</evidence>
<protein>
    <recommendedName>
        <fullName evidence="3">AB hydrolase-1 domain-containing protein</fullName>
    </recommendedName>
</protein>
<dbReference type="AlphaFoldDB" id="A0AAE0DI04"/>
<evidence type="ECO:0008006" key="3">
    <source>
        <dbReference type="Google" id="ProtNLM"/>
    </source>
</evidence>
<keyword evidence="2" id="KW-1185">Reference proteome</keyword>
<name>A0AAE0DI04_9LECA</name>
<dbReference type="Proteomes" id="UP001276659">
    <property type="component" value="Unassembled WGS sequence"/>
</dbReference>
<dbReference type="SUPFAM" id="SSF53474">
    <property type="entry name" value="alpha/beta-Hydrolases"/>
    <property type="match status" value="1"/>
</dbReference>
<sequence length="144" mass="16520">MASHLAYRFIDHALYLDEFIAAVIPRLQTVILVMHDWGSGLGFHWARRNAHRVAGLAFMEFVHPMTWELFETGGGANMFRKFRGPPEVGRKLADWYRKTLKNTRSVGIGPGRHWIQEDNPYLIGSELAKWMEQVVLAGDGERKV</sequence>
<gene>
    <name evidence="1" type="ORF">OEA41_009405</name>
</gene>
<accession>A0AAE0DI04</accession>
<evidence type="ECO:0000313" key="1">
    <source>
        <dbReference type="EMBL" id="KAK3170020.1"/>
    </source>
</evidence>
<dbReference type="InterPro" id="IPR029058">
    <property type="entry name" value="AB_hydrolase_fold"/>
</dbReference>
<dbReference type="Gene3D" id="3.40.50.1820">
    <property type="entry name" value="alpha/beta hydrolase"/>
    <property type="match status" value="1"/>
</dbReference>
<organism evidence="1 2">
    <name type="scientific">Lepraria neglecta</name>
    <dbReference type="NCBI Taxonomy" id="209136"/>
    <lineage>
        <taxon>Eukaryota</taxon>
        <taxon>Fungi</taxon>
        <taxon>Dikarya</taxon>
        <taxon>Ascomycota</taxon>
        <taxon>Pezizomycotina</taxon>
        <taxon>Lecanoromycetes</taxon>
        <taxon>OSLEUM clade</taxon>
        <taxon>Lecanoromycetidae</taxon>
        <taxon>Lecanorales</taxon>
        <taxon>Lecanorineae</taxon>
        <taxon>Stereocaulaceae</taxon>
        <taxon>Lepraria</taxon>
    </lineage>
</organism>
<proteinExistence type="predicted"/>
<comment type="caution">
    <text evidence="1">The sequence shown here is derived from an EMBL/GenBank/DDBJ whole genome shotgun (WGS) entry which is preliminary data.</text>
</comment>
<dbReference type="EMBL" id="JASNWA010000009">
    <property type="protein sequence ID" value="KAK3170020.1"/>
    <property type="molecule type" value="Genomic_DNA"/>
</dbReference>